<protein>
    <submittedName>
        <fullName evidence="2">Uncharacterized protein</fullName>
    </submittedName>
</protein>
<comment type="caution">
    <text evidence="2">The sequence shown here is derived from an EMBL/GenBank/DDBJ whole genome shotgun (WGS) entry which is preliminary data.</text>
</comment>
<evidence type="ECO:0000313" key="2">
    <source>
        <dbReference type="EMBL" id="OQR74663.1"/>
    </source>
</evidence>
<organism evidence="2 3">
    <name type="scientific">Tropilaelaps mercedesae</name>
    <dbReference type="NCBI Taxonomy" id="418985"/>
    <lineage>
        <taxon>Eukaryota</taxon>
        <taxon>Metazoa</taxon>
        <taxon>Ecdysozoa</taxon>
        <taxon>Arthropoda</taxon>
        <taxon>Chelicerata</taxon>
        <taxon>Arachnida</taxon>
        <taxon>Acari</taxon>
        <taxon>Parasitiformes</taxon>
        <taxon>Mesostigmata</taxon>
        <taxon>Gamasina</taxon>
        <taxon>Dermanyssoidea</taxon>
        <taxon>Laelapidae</taxon>
        <taxon>Tropilaelaps</taxon>
    </lineage>
</organism>
<dbReference type="InParanoid" id="A0A1V9XMM3"/>
<keyword evidence="3" id="KW-1185">Reference proteome</keyword>
<evidence type="ECO:0000313" key="3">
    <source>
        <dbReference type="Proteomes" id="UP000192247"/>
    </source>
</evidence>
<dbReference type="EMBL" id="MNPL01007603">
    <property type="protein sequence ID" value="OQR74663.1"/>
    <property type="molecule type" value="Genomic_DNA"/>
</dbReference>
<feature type="region of interest" description="Disordered" evidence="1">
    <location>
        <begin position="61"/>
        <end position="100"/>
    </location>
</feature>
<dbReference type="Proteomes" id="UP000192247">
    <property type="component" value="Unassembled WGS sequence"/>
</dbReference>
<accession>A0A1V9XMM3</accession>
<feature type="compositionally biased region" description="Low complexity" evidence="1">
    <location>
        <begin position="64"/>
        <end position="76"/>
    </location>
</feature>
<dbReference type="AlphaFoldDB" id="A0A1V9XMM3"/>
<feature type="region of interest" description="Disordered" evidence="1">
    <location>
        <begin position="1"/>
        <end position="21"/>
    </location>
</feature>
<sequence>SDRGKTGGGDGAARRGHQSGGDINARDVVAVKLRVPNVRMKPLLISIAVLALGTHFVSSDGSTPASSIVSPPESSSNATEEVADGSTLEESAGNSTGNGTEGRTLLLGLLKKKLAGGGYGHGYGAGGGGLSINVGISSGVYGGGGQVSKRATVGMVEDPDMAEVGQAVLAEVGQAVLEEVGEAVLEEVGEAVLEEVGEAVPEEVGEAVPEEVGEAAMEVVMAMEAAMVEAIIQEATNPKNILKEVMVATAHINTPVDSNTRRPTAPKKPTGHGRPTAVCQVHRTHKVQGIMPTGAVTVKTDGSREAMREGMEVVAAEVDGQEMMATPAIMSIKVYIAVGVVVVVDIHAVVAVDVVVAVDIVMEAVT</sequence>
<evidence type="ECO:0000256" key="1">
    <source>
        <dbReference type="SAM" id="MobiDB-lite"/>
    </source>
</evidence>
<feature type="non-terminal residue" evidence="2">
    <location>
        <position position="1"/>
    </location>
</feature>
<name>A0A1V9XMM3_9ACAR</name>
<feature type="region of interest" description="Disordered" evidence="1">
    <location>
        <begin position="255"/>
        <end position="276"/>
    </location>
</feature>
<proteinExistence type="predicted"/>
<gene>
    <name evidence="2" type="ORF">BIW11_08915</name>
</gene>
<feature type="compositionally biased region" description="Polar residues" evidence="1">
    <location>
        <begin position="88"/>
        <end position="98"/>
    </location>
</feature>
<reference evidence="2 3" key="1">
    <citation type="journal article" date="2017" name="Gigascience">
        <title>Draft genome of the honey bee ectoparasitic mite, Tropilaelaps mercedesae, is shaped by the parasitic life history.</title>
        <authorList>
            <person name="Dong X."/>
            <person name="Armstrong S.D."/>
            <person name="Xia D."/>
            <person name="Makepeace B.L."/>
            <person name="Darby A.C."/>
            <person name="Kadowaki T."/>
        </authorList>
    </citation>
    <scope>NUCLEOTIDE SEQUENCE [LARGE SCALE GENOMIC DNA]</scope>
    <source>
        <strain evidence="2">Wuxi-XJTLU</strain>
    </source>
</reference>
<feature type="compositionally biased region" description="Gly residues" evidence="1">
    <location>
        <begin position="1"/>
        <end position="11"/>
    </location>
</feature>